<gene>
    <name evidence="2" type="ORF">ABID27_001797</name>
</gene>
<protein>
    <submittedName>
        <fullName evidence="2">Uridine phosphorylase</fullName>
    </submittedName>
</protein>
<dbReference type="Pfam" id="PF01048">
    <property type="entry name" value="PNP_UDP_1"/>
    <property type="match status" value="1"/>
</dbReference>
<dbReference type="Proteomes" id="UP001549055">
    <property type="component" value="Unassembled WGS sequence"/>
</dbReference>
<organism evidence="2 3">
    <name type="scientific">Streptococcus gallinaceus</name>
    <dbReference type="NCBI Taxonomy" id="165758"/>
    <lineage>
        <taxon>Bacteria</taxon>
        <taxon>Bacillati</taxon>
        <taxon>Bacillota</taxon>
        <taxon>Bacilli</taxon>
        <taxon>Lactobacillales</taxon>
        <taxon>Streptococcaceae</taxon>
        <taxon>Streptococcus</taxon>
    </lineage>
</organism>
<dbReference type="Gene3D" id="3.40.50.1580">
    <property type="entry name" value="Nucleoside phosphorylase domain"/>
    <property type="match status" value="1"/>
</dbReference>
<sequence>MILEEFENGPAVIEPTDCLDDDLDILEICGTMILPFSGELFEKIISTPYARYAGCKSNINGRQPLYIYERDGLKVGVFKALLGGPALIGSLEELQATGFKKFILFGTCGVLDGSLEANKIILPTSSIRDEGISYHYAPASDEIGYSEAHVERFSQILDKHGIEYVQTKAWTTDAFYRETPAKVARRKEMGCQVVDMEWASVAAWAQFREKEVYHFFYTSDYVDHENGWDKRDGHEEEDLLTFFEIALKIAGELA</sequence>
<evidence type="ECO:0000313" key="3">
    <source>
        <dbReference type="Proteomes" id="UP001549055"/>
    </source>
</evidence>
<dbReference type="EMBL" id="JBEPMK010000007">
    <property type="protein sequence ID" value="MET3645148.1"/>
    <property type="molecule type" value="Genomic_DNA"/>
</dbReference>
<name>A0ABV2JQI0_9STRE</name>
<dbReference type="SUPFAM" id="SSF53167">
    <property type="entry name" value="Purine and uridine phosphorylases"/>
    <property type="match status" value="1"/>
</dbReference>
<dbReference type="RefSeq" id="WP_253365815.1">
    <property type="nucleotide sequence ID" value="NZ_JALJXU010000007.1"/>
</dbReference>
<dbReference type="InterPro" id="IPR000845">
    <property type="entry name" value="Nucleoside_phosphorylase_d"/>
</dbReference>
<comment type="caution">
    <text evidence="2">The sequence shown here is derived from an EMBL/GenBank/DDBJ whole genome shotgun (WGS) entry which is preliminary data.</text>
</comment>
<feature type="domain" description="Nucleoside phosphorylase" evidence="1">
    <location>
        <begin position="35"/>
        <end position="247"/>
    </location>
</feature>
<dbReference type="InterPro" id="IPR035994">
    <property type="entry name" value="Nucleoside_phosphorylase_sf"/>
</dbReference>
<reference evidence="2 3" key="1">
    <citation type="submission" date="2024-06" db="EMBL/GenBank/DDBJ databases">
        <title>Genomic Encyclopedia of Type Strains, Phase IV (KMG-IV): sequencing the most valuable type-strain genomes for metagenomic binning, comparative biology and taxonomic classification.</title>
        <authorList>
            <person name="Goeker M."/>
        </authorList>
    </citation>
    <scope>NUCLEOTIDE SEQUENCE [LARGE SCALE GENOMIC DNA]</scope>
    <source>
        <strain evidence="2 3">DSM 15349</strain>
    </source>
</reference>
<evidence type="ECO:0000313" key="2">
    <source>
        <dbReference type="EMBL" id="MET3645148.1"/>
    </source>
</evidence>
<proteinExistence type="predicted"/>
<evidence type="ECO:0000259" key="1">
    <source>
        <dbReference type="Pfam" id="PF01048"/>
    </source>
</evidence>
<dbReference type="CDD" id="cd09007">
    <property type="entry name" value="NP-I_spr0068"/>
    <property type="match status" value="1"/>
</dbReference>
<keyword evidence="3" id="KW-1185">Reference proteome</keyword>
<accession>A0ABV2JQI0</accession>